<feature type="region of interest" description="Disordered" evidence="1">
    <location>
        <begin position="1"/>
        <end position="23"/>
    </location>
</feature>
<name>A0ABN1ND56_9ACTN</name>
<dbReference type="Proteomes" id="UP001501005">
    <property type="component" value="Unassembled WGS sequence"/>
</dbReference>
<comment type="caution">
    <text evidence="2">The sequence shown here is derived from an EMBL/GenBank/DDBJ whole genome shotgun (WGS) entry which is preliminary data.</text>
</comment>
<feature type="region of interest" description="Disordered" evidence="1">
    <location>
        <begin position="44"/>
        <end position="71"/>
    </location>
</feature>
<protein>
    <submittedName>
        <fullName evidence="2">Uncharacterized protein</fullName>
    </submittedName>
</protein>
<evidence type="ECO:0000313" key="2">
    <source>
        <dbReference type="EMBL" id="GAA0901576.1"/>
    </source>
</evidence>
<evidence type="ECO:0000313" key="3">
    <source>
        <dbReference type="Proteomes" id="UP001501005"/>
    </source>
</evidence>
<proteinExistence type="predicted"/>
<gene>
    <name evidence="2" type="ORF">GCM10009549_02600</name>
</gene>
<organism evidence="2 3">
    <name type="scientific">Streptomyces thermoalcalitolerans</name>
    <dbReference type="NCBI Taxonomy" id="65605"/>
    <lineage>
        <taxon>Bacteria</taxon>
        <taxon>Bacillati</taxon>
        <taxon>Actinomycetota</taxon>
        <taxon>Actinomycetes</taxon>
        <taxon>Kitasatosporales</taxon>
        <taxon>Streptomycetaceae</taxon>
        <taxon>Streptomyces</taxon>
    </lineage>
</organism>
<evidence type="ECO:0000256" key="1">
    <source>
        <dbReference type="SAM" id="MobiDB-lite"/>
    </source>
</evidence>
<keyword evidence="3" id="KW-1185">Reference proteome</keyword>
<sequence>MKASMLRPLVLGRGSGGTGVCHSEGAITPQQVSDALPRGAATVSDIHTHSAQADRGVPHGGTAHAERDRGV</sequence>
<accession>A0ABN1ND56</accession>
<dbReference type="EMBL" id="BAAAHG010000001">
    <property type="protein sequence ID" value="GAA0901576.1"/>
    <property type="molecule type" value="Genomic_DNA"/>
</dbReference>
<reference evidence="2 3" key="1">
    <citation type="journal article" date="2019" name="Int. J. Syst. Evol. Microbiol.">
        <title>The Global Catalogue of Microorganisms (GCM) 10K type strain sequencing project: providing services to taxonomists for standard genome sequencing and annotation.</title>
        <authorList>
            <consortium name="The Broad Institute Genomics Platform"/>
            <consortium name="The Broad Institute Genome Sequencing Center for Infectious Disease"/>
            <person name="Wu L."/>
            <person name="Ma J."/>
        </authorList>
    </citation>
    <scope>NUCLEOTIDE SEQUENCE [LARGE SCALE GENOMIC DNA]</scope>
    <source>
        <strain evidence="2 3">JCM 10673</strain>
    </source>
</reference>